<dbReference type="GO" id="GO:0003700">
    <property type="term" value="F:DNA-binding transcription factor activity"/>
    <property type="evidence" value="ECO:0007669"/>
    <property type="project" value="InterPro"/>
</dbReference>
<reference evidence="5 6" key="1">
    <citation type="journal article" date="2019" name="Gut">
        <title>Antibiotics-induced monodominance of a novel gut bacterial order.</title>
        <authorList>
            <person name="Hildebrand F."/>
            <person name="Moitinho-Silva L."/>
            <person name="Blasche S."/>
            <person name="Jahn M.T."/>
            <person name="Gossmann T.I."/>
            <person name="Heuerta-Cepas J."/>
            <person name="Hercog R."/>
            <person name="Luetge M."/>
            <person name="Bahram M."/>
            <person name="Pryszlak A."/>
            <person name="Alves R.J."/>
            <person name="Waszak S.M."/>
            <person name="Zhu A."/>
            <person name="Ye L."/>
            <person name="Costea P.I."/>
            <person name="Aalvink S."/>
            <person name="Belzer C."/>
            <person name="Forslund S.K."/>
            <person name="Sunagawa S."/>
            <person name="Hentschel U."/>
            <person name="Merten C."/>
            <person name="Patil K.R."/>
            <person name="Benes V."/>
            <person name="Bork P."/>
        </authorList>
    </citation>
    <scope>NUCLEOTIDE SEQUENCE [LARGE SCALE GENOMIC DNA]</scope>
    <source>
        <strain evidence="5 6">HDS1380</strain>
    </source>
</reference>
<keyword evidence="1" id="KW-0805">Transcription regulation</keyword>
<dbReference type="NCBIfam" id="NF033788">
    <property type="entry name" value="HTH_metalloreg"/>
    <property type="match status" value="1"/>
</dbReference>
<dbReference type="InterPro" id="IPR036388">
    <property type="entry name" value="WH-like_DNA-bd_sf"/>
</dbReference>
<proteinExistence type="predicted"/>
<feature type="domain" description="HTH arsR-type" evidence="4">
    <location>
        <begin position="23"/>
        <end position="115"/>
    </location>
</feature>
<evidence type="ECO:0000313" key="5">
    <source>
        <dbReference type="EMBL" id="RXZ62478.1"/>
    </source>
</evidence>
<keyword evidence="3" id="KW-0804">Transcription</keyword>
<protein>
    <submittedName>
        <fullName evidence="5">Transcriptional regulator</fullName>
    </submittedName>
</protein>
<dbReference type="InterPro" id="IPR036390">
    <property type="entry name" value="WH_DNA-bd_sf"/>
</dbReference>
<dbReference type="GO" id="GO:0003677">
    <property type="term" value="F:DNA binding"/>
    <property type="evidence" value="ECO:0007669"/>
    <property type="project" value="UniProtKB-KW"/>
</dbReference>
<dbReference type="Pfam" id="PF01022">
    <property type="entry name" value="HTH_5"/>
    <property type="match status" value="1"/>
</dbReference>
<keyword evidence="2" id="KW-0238">DNA-binding</keyword>
<name>A0A4Q2KD01_9FIRM</name>
<organism evidence="5 6">
    <name type="scientific">Candidatus Borkfalkia ceftriaxoniphila</name>
    <dbReference type="NCBI Taxonomy" id="2508949"/>
    <lineage>
        <taxon>Bacteria</taxon>
        <taxon>Bacillati</taxon>
        <taxon>Bacillota</taxon>
        <taxon>Clostridia</taxon>
        <taxon>Christensenellales</taxon>
        <taxon>Christensenellaceae</taxon>
        <taxon>Candidatus Borkfalkia</taxon>
    </lineage>
</organism>
<dbReference type="InterPro" id="IPR001845">
    <property type="entry name" value="HTH_ArsR_DNA-bd_dom"/>
</dbReference>
<dbReference type="PRINTS" id="PR00778">
    <property type="entry name" value="HTHARSR"/>
</dbReference>
<comment type="caution">
    <text evidence="5">The sequence shown here is derived from an EMBL/GenBank/DDBJ whole genome shotgun (WGS) entry which is preliminary data.</text>
</comment>
<dbReference type="Gene3D" id="1.10.10.10">
    <property type="entry name" value="Winged helix-like DNA-binding domain superfamily/Winged helix DNA-binding domain"/>
    <property type="match status" value="1"/>
</dbReference>
<sequence length="115" mass="12917">MADDERSRCEHEASVQKVRCSMPSEEDVATMCAAFKALGEPSRMKILLALAEGEMCVYHIAEAVEGQQSAVSHQLRILRDSRIIKSRRDGKNILYSLADEHVAKIIEMSREHLSC</sequence>
<dbReference type="AlphaFoldDB" id="A0A4Q2KD01"/>
<dbReference type="InterPro" id="IPR011991">
    <property type="entry name" value="ArsR-like_HTH"/>
</dbReference>
<gene>
    <name evidence="5" type="ORF">ESZ91_07855</name>
</gene>
<dbReference type="SUPFAM" id="SSF46785">
    <property type="entry name" value="Winged helix' DNA-binding domain"/>
    <property type="match status" value="1"/>
</dbReference>
<accession>A0A4Q2KD01</accession>
<dbReference type="SMART" id="SM00418">
    <property type="entry name" value="HTH_ARSR"/>
    <property type="match status" value="1"/>
</dbReference>
<dbReference type="CDD" id="cd00090">
    <property type="entry name" value="HTH_ARSR"/>
    <property type="match status" value="1"/>
</dbReference>
<dbReference type="PANTHER" id="PTHR43132">
    <property type="entry name" value="ARSENICAL RESISTANCE OPERON REPRESSOR ARSR-RELATED"/>
    <property type="match status" value="1"/>
</dbReference>
<dbReference type="EMBL" id="SDOZ01000002">
    <property type="protein sequence ID" value="RXZ62478.1"/>
    <property type="molecule type" value="Genomic_DNA"/>
</dbReference>
<evidence type="ECO:0000313" key="6">
    <source>
        <dbReference type="Proteomes" id="UP000291269"/>
    </source>
</evidence>
<evidence type="ECO:0000256" key="1">
    <source>
        <dbReference type="ARBA" id="ARBA00023015"/>
    </source>
</evidence>
<dbReference type="PROSITE" id="PS50987">
    <property type="entry name" value="HTH_ARSR_2"/>
    <property type="match status" value="1"/>
</dbReference>
<dbReference type="InterPro" id="IPR051011">
    <property type="entry name" value="Metal_resp_trans_reg"/>
</dbReference>
<evidence type="ECO:0000259" key="4">
    <source>
        <dbReference type="PROSITE" id="PS50987"/>
    </source>
</evidence>
<evidence type="ECO:0000256" key="2">
    <source>
        <dbReference type="ARBA" id="ARBA00023125"/>
    </source>
</evidence>
<dbReference type="Proteomes" id="UP000291269">
    <property type="component" value="Unassembled WGS sequence"/>
</dbReference>
<keyword evidence="6" id="KW-1185">Reference proteome</keyword>
<dbReference type="OrthoDB" id="9794330at2"/>
<dbReference type="PANTHER" id="PTHR43132:SF6">
    <property type="entry name" value="HTH-TYPE TRANSCRIPTIONAL REPRESSOR CZRA"/>
    <property type="match status" value="1"/>
</dbReference>
<evidence type="ECO:0000256" key="3">
    <source>
        <dbReference type="ARBA" id="ARBA00023163"/>
    </source>
</evidence>